<dbReference type="PANTHER" id="PTHR32138">
    <property type="entry name" value="PHOSPHATIDYLETHANOLAMINE N-METHYLTRANSFERASE"/>
    <property type="match status" value="1"/>
</dbReference>
<keyword evidence="5 16" id="KW-0489">Methyltransferase</keyword>
<evidence type="ECO:0000256" key="11">
    <source>
        <dbReference type="ARBA" id="ARBA00023098"/>
    </source>
</evidence>
<dbReference type="EMBL" id="KL647645">
    <property type="protein sequence ID" value="KEY74186.1"/>
    <property type="molecule type" value="Genomic_DNA"/>
</dbReference>
<dbReference type="InterPro" id="IPR016219">
    <property type="entry name" value="Phosphatid-EA_MeTrfase_fun"/>
</dbReference>
<protein>
    <recommendedName>
        <fullName evidence="16 17">Phosphatidylethanolamine N-methyltransferase</fullName>
        <shortName evidence="16">PE methyltransferase</shortName>
        <shortName evidence="16 17">PEAMT</shortName>
        <shortName evidence="16">PEMT</shortName>
        <ecNumber evidence="16 17">2.1.1.17</ecNumber>
    </recommendedName>
</protein>
<dbReference type="OrthoDB" id="4583at2759"/>
<evidence type="ECO:0000256" key="10">
    <source>
        <dbReference type="ARBA" id="ARBA00022989"/>
    </source>
</evidence>
<keyword evidence="10 16" id="KW-1133">Transmembrane helix</keyword>
<evidence type="ECO:0000256" key="17">
    <source>
        <dbReference type="RuleBase" id="RU361122"/>
    </source>
</evidence>
<dbReference type="PANTHER" id="PTHR32138:SF0">
    <property type="entry name" value="PHOSPHATIDYLETHANOLAMINE N-METHYLTRANSFERASE"/>
    <property type="match status" value="1"/>
</dbReference>
<keyword evidence="4 16" id="KW-0444">Lipid biosynthesis</keyword>
<accession>A0A084B9F7</accession>
<dbReference type="AlphaFoldDB" id="A0A084B9F7"/>
<dbReference type="InterPro" id="IPR007318">
    <property type="entry name" value="Phopholipid_MeTrfase"/>
</dbReference>
<keyword evidence="7 16" id="KW-0949">S-adenosyl-L-methionine</keyword>
<evidence type="ECO:0000256" key="13">
    <source>
        <dbReference type="ARBA" id="ARBA00023209"/>
    </source>
</evidence>
<evidence type="ECO:0000256" key="6">
    <source>
        <dbReference type="ARBA" id="ARBA00022679"/>
    </source>
</evidence>
<keyword evidence="6 16" id="KW-0808">Transferase</keyword>
<evidence type="ECO:0000256" key="4">
    <source>
        <dbReference type="ARBA" id="ARBA00022516"/>
    </source>
</evidence>
<evidence type="ECO:0000256" key="14">
    <source>
        <dbReference type="ARBA" id="ARBA00023264"/>
    </source>
</evidence>
<proteinExistence type="inferred from homology"/>
<evidence type="ECO:0000256" key="1">
    <source>
        <dbReference type="ARBA" id="ARBA00004127"/>
    </source>
</evidence>
<evidence type="ECO:0000256" key="15">
    <source>
        <dbReference type="ARBA" id="ARBA00057332"/>
    </source>
</evidence>
<sequence>MSTATDSVPDGLRSRKATSAPTDDPQAAKANGSGDGLDVQSSDDSKDSQTYGRTPDGTVFIVPTTHDMVSDLVTPKCVSDLVVLAILAAHIVAAYAIPSAWKRPVFAVVFLIWRAAYNVGIGALLHTQSNRRRLVSWAHRSKIFESPKSGEKNWVHDWLKGELEAKVDYNFDTAPIEYNTWLLFRKFVDIILLSDFTAYCLFAVICAHTPEGENILTGVGRWLLGIALVGFNVWVKLDAHRVVKDFAWYWGDFFFLVDQNLTFDGVFEVAPHPMYSIGYVGYYGISMMAASYEVFFISIIAHLSQFAFLVAVETPHIEKTYNRPPPRRRGENRSNEDLTLTQESEGLVDGQTQSAIQKEPPSAVHNLVGLSNMDFFRVTDCVVVLMPLYVAALTFMAPSTPLWQAVFIAHALVWRIWYHLGLGLILDQQSRNKLWSRHFLKFGESTGEAWRQWKALYHVSIIMCNASLISACWKVYSFPEDWGNGLAILKHALGFGLIALQLWTSFSVYETLGEFGWFCGDFFYDHEAKLTYTSIYRYLNNPERIFGIAGVWGAALITWSRSVFVMALITQIMTLWYVAYVEQPHMKKVYGRSLRREAGVTKFIKRSLPTPVKGWQESVDKVIDDTSHIVEDLIESARPKFTSGVKTIVRDTSALFNIAPARLTITRLSSDLEGLDSKLYSLAVEGTPTAHPSHLERTSGKESLDGRFSKQIKTMTYEYGAPLRVKWRAPAQHSKEDWIGLYMVTDNRSREVTEVSSLGRWVPTNAESWDTVSGDSIVLPEHSVQKHDPSDPDMVEGMVVFDGDKLWWTQGVFEFRYHHSNNHNVMAISEPFEIRFSKFIDDDVEVDSRGDYEQAIEAALLPVVQNCLDRDPDIAPSKADETFGMLVERDGKYAKRIVYAIREMFGIEFAPGVVLADGNVKRLAWRIRNAKEVLAPYSLSRSRGTSTPTTLE</sequence>
<dbReference type="GO" id="GO:0004608">
    <property type="term" value="F:phosphatidylethanolamine N-methyltransferase activity"/>
    <property type="evidence" value="ECO:0007669"/>
    <property type="project" value="UniProtKB-UniRule"/>
</dbReference>
<feature type="transmembrane region" description="Helical" evidence="16 17">
    <location>
        <begin position="216"/>
        <end position="235"/>
    </location>
</feature>
<dbReference type="Proteomes" id="UP000028045">
    <property type="component" value="Unassembled WGS sequence"/>
</dbReference>
<evidence type="ECO:0000256" key="18">
    <source>
        <dbReference type="SAM" id="MobiDB-lite"/>
    </source>
</evidence>
<keyword evidence="13 16" id="KW-0594">Phospholipid biosynthesis</keyword>
<organism evidence="19 20">
    <name type="scientific">Stachybotrys chartarum (strain CBS 109288 / IBT 7711)</name>
    <name type="common">Toxic black mold</name>
    <name type="synonym">Stilbospora chartarum</name>
    <dbReference type="NCBI Taxonomy" id="1280523"/>
    <lineage>
        <taxon>Eukaryota</taxon>
        <taxon>Fungi</taxon>
        <taxon>Dikarya</taxon>
        <taxon>Ascomycota</taxon>
        <taxon>Pezizomycotina</taxon>
        <taxon>Sordariomycetes</taxon>
        <taxon>Hypocreomycetidae</taxon>
        <taxon>Hypocreales</taxon>
        <taxon>Stachybotryaceae</taxon>
        <taxon>Stachybotrys</taxon>
    </lineage>
</organism>
<comment type="subcellular location">
    <subcellularLocation>
        <location evidence="1">Endomembrane system</location>
        <topology evidence="1">Multi-pass membrane protein</topology>
    </subcellularLocation>
    <subcellularLocation>
        <location evidence="16 17">Endoplasmic reticulum membrane</location>
        <topology evidence="16 17">Multi-pass membrane protein</topology>
    </subcellularLocation>
</comment>
<feature type="transmembrane region" description="Helical" evidence="16 17">
    <location>
        <begin position="190"/>
        <end position="210"/>
    </location>
</feature>
<evidence type="ECO:0000256" key="2">
    <source>
        <dbReference type="ARBA" id="ARBA00004969"/>
    </source>
</evidence>
<evidence type="ECO:0000256" key="3">
    <source>
        <dbReference type="ARBA" id="ARBA00005189"/>
    </source>
</evidence>
<feature type="transmembrane region" description="Helical" evidence="16 17">
    <location>
        <begin position="279"/>
        <end position="301"/>
    </location>
</feature>
<dbReference type="HAMAP" id="MF_03217">
    <property type="entry name" value="PEMT"/>
    <property type="match status" value="1"/>
</dbReference>
<evidence type="ECO:0000256" key="5">
    <source>
        <dbReference type="ARBA" id="ARBA00022603"/>
    </source>
</evidence>
<evidence type="ECO:0000313" key="20">
    <source>
        <dbReference type="Proteomes" id="UP000028045"/>
    </source>
</evidence>
<dbReference type="GO" id="GO:0005789">
    <property type="term" value="C:endoplasmic reticulum membrane"/>
    <property type="evidence" value="ECO:0007669"/>
    <property type="project" value="UniProtKB-SubCell"/>
</dbReference>
<evidence type="ECO:0000256" key="12">
    <source>
        <dbReference type="ARBA" id="ARBA00023136"/>
    </source>
</evidence>
<dbReference type="HOGENOM" id="CLU_005987_0_1_1"/>
<comment type="caution">
    <text evidence="16 17">Lacks conserved residue(s) required for the propagation of feature annotation.</text>
</comment>
<evidence type="ECO:0000256" key="7">
    <source>
        <dbReference type="ARBA" id="ARBA00022691"/>
    </source>
</evidence>
<feature type="region of interest" description="Disordered" evidence="18">
    <location>
        <begin position="320"/>
        <end position="357"/>
    </location>
</feature>
<feature type="transmembrane region" description="Helical" evidence="16 17">
    <location>
        <begin position="78"/>
        <end position="98"/>
    </location>
</feature>
<dbReference type="PIRSF" id="PIRSF000383">
    <property type="entry name" value="PEAMT"/>
    <property type="match status" value="1"/>
</dbReference>
<dbReference type="FunFam" id="2.60.40.2840:FF:000006">
    <property type="entry name" value="Phosphatidylethanolamine N-methyltransferase"/>
    <property type="match status" value="1"/>
</dbReference>
<feature type="compositionally biased region" description="Polar residues" evidence="18">
    <location>
        <begin position="337"/>
        <end position="356"/>
    </location>
</feature>
<dbReference type="Gene3D" id="2.60.40.2840">
    <property type="match status" value="1"/>
</dbReference>
<evidence type="ECO:0000256" key="8">
    <source>
        <dbReference type="ARBA" id="ARBA00022692"/>
    </source>
</evidence>
<keyword evidence="11 16" id="KW-0443">Lipid metabolism</keyword>
<dbReference type="GO" id="GO:0032259">
    <property type="term" value="P:methylation"/>
    <property type="evidence" value="ECO:0007669"/>
    <property type="project" value="UniProtKB-KW"/>
</dbReference>
<reference evidence="19 20" key="1">
    <citation type="journal article" date="2014" name="BMC Genomics">
        <title>Comparative genome sequencing reveals chemotype-specific gene clusters in the toxigenic black mold Stachybotrys.</title>
        <authorList>
            <person name="Semeiks J."/>
            <person name="Borek D."/>
            <person name="Otwinowski Z."/>
            <person name="Grishin N.V."/>
        </authorList>
    </citation>
    <scope>NUCLEOTIDE SEQUENCE [LARGE SCALE GENOMIC DNA]</scope>
    <source>
        <strain evidence="20">CBS 109288 / IBT 7711</strain>
    </source>
</reference>
<name>A0A084B9F7_STACB</name>
<comment type="similarity">
    <text evidence="16 17">Belongs to the class VI-like SAM-binding methyltransferase superfamily. CHO2 family.</text>
</comment>
<keyword evidence="8 16" id="KW-0812">Transmembrane</keyword>
<feature type="transmembrane region" description="Helical" evidence="16 17">
    <location>
        <begin position="402"/>
        <end position="426"/>
    </location>
</feature>
<feature type="transmembrane region" description="Helical" evidence="16 17">
    <location>
        <begin position="104"/>
        <end position="125"/>
    </location>
</feature>
<dbReference type="Pfam" id="PF04191">
    <property type="entry name" value="PEMT"/>
    <property type="match status" value="2"/>
</dbReference>
<comment type="catalytic activity">
    <reaction evidence="16 17">
        <text>a 1,2-diacyl-sn-glycero-3-phosphoethanolamine + S-adenosyl-L-methionine = a 1,2-diacyl-sn-glycero-3-phospho-N-methylethanolamine + S-adenosyl-L-homocysteine + H(+)</text>
        <dbReference type="Rhea" id="RHEA:11164"/>
        <dbReference type="ChEBI" id="CHEBI:15378"/>
        <dbReference type="ChEBI" id="CHEBI:57856"/>
        <dbReference type="ChEBI" id="CHEBI:59789"/>
        <dbReference type="ChEBI" id="CHEBI:64573"/>
        <dbReference type="ChEBI" id="CHEBI:64612"/>
        <dbReference type="EC" id="2.1.1.17"/>
    </reaction>
</comment>
<feature type="transmembrane region" description="Helical" evidence="16 17">
    <location>
        <begin position="247"/>
        <end position="267"/>
    </location>
</feature>
<keyword evidence="20" id="KW-1185">Reference proteome</keyword>
<keyword evidence="14 16" id="KW-1208">Phospholipid metabolism</keyword>
<evidence type="ECO:0000256" key="16">
    <source>
        <dbReference type="HAMAP-Rule" id="MF_03217"/>
    </source>
</evidence>
<evidence type="ECO:0000313" key="19">
    <source>
        <dbReference type="EMBL" id="KEY74186.1"/>
    </source>
</evidence>
<comment type="pathway">
    <text evidence="2 16 17">Phospholipid metabolism; phosphatidylcholine biosynthesis.</text>
</comment>
<gene>
    <name evidence="19" type="ORF">S7711_00346</name>
</gene>
<feature type="transmembrane region" description="Helical" evidence="16 17">
    <location>
        <begin position="545"/>
        <end position="578"/>
    </location>
</feature>
<keyword evidence="12 16" id="KW-0472">Membrane</keyword>
<comment type="pathway">
    <text evidence="3">Lipid metabolism.</text>
</comment>
<dbReference type="UniPathway" id="UPA00753"/>
<dbReference type="EC" id="2.1.1.17" evidence="16 17"/>
<comment type="function">
    <text evidence="15 16 17">Catalyzes the first step of the methylation pathway of phosphatidylcholine biosynthesis, the SAM-dependent methylation of phosphatidylethanolamine (PE) to phosphatidylmonomethylethanolamine (PMME).</text>
</comment>
<dbReference type="PROSITE" id="PS51598">
    <property type="entry name" value="SAM_CHO2"/>
    <property type="match status" value="1"/>
</dbReference>
<dbReference type="GO" id="GO:0006656">
    <property type="term" value="P:phosphatidylcholine biosynthetic process"/>
    <property type="evidence" value="ECO:0007669"/>
    <property type="project" value="UniProtKB-UniRule"/>
</dbReference>
<feature type="transmembrane region" description="Helical" evidence="16 17">
    <location>
        <begin position="375"/>
        <end position="396"/>
    </location>
</feature>
<evidence type="ECO:0000256" key="9">
    <source>
        <dbReference type="ARBA" id="ARBA00022824"/>
    </source>
</evidence>
<feature type="region of interest" description="Disordered" evidence="18">
    <location>
        <begin position="1"/>
        <end position="56"/>
    </location>
</feature>
<keyword evidence="9 16" id="KW-0256">Endoplasmic reticulum</keyword>